<dbReference type="PANTHER" id="PTHR11064:SF9">
    <property type="entry name" value="NUCLEAR TRANSCRIPTION FACTOR Y SUBUNIT BETA"/>
    <property type="match status" value="1"/>
</dbReference>
<keyword evidence="8" id="KW-1185">Reference proteome</keyword>
<proteinExistence type="inferred from homology"/>
<evidence type="ECO:0000256" key="1">
    <source>
        <dbReference type="ARBA" id="ARBA00009053"/>
    </source>
</evidence>
<reference evidence="7" key="2">
    <citation type="submission" date="2021-05" db="EMBL/GenBank/DDBJ databases">
        <authorList>
            <person name="Pain A."/>
        </authorList>
    </citation>
    <scope>NUCLEOTIDE SEQUENCE</scope>
    <source>
        <strain evidence="7">1802A</strain>
    </source>
</reference>
<dbReference type="CDD" id="cd22907">
    <property type="entry name" value="HFD_NFYB"/>
    <property type="match status" value="1"/>
</dbReference>
<dbReference type="GO" id="GO:0016602">
    <property type="term" value="C:CCAAT-binding factor complex"/>
    <property type="evidence" value="ECO:0007669"/>
    <property type="project" value="InterPro"/>
</dbReference>
<name>A0AAD9LIG9_BABDI</name>
<evidence type="ECO:0000259" key="6">
    <source>
        <dbReference type="Pfam" id="PF00808"/>
    </source>
</evidence>
<keyword evidence="2" id="KW-0805">Transcription regulation</keyword>
<dbReference type="AlphaFoldDB" id="A0AAD9LIG9"/>
<dbReference type="GO" id="GO:0001228">
    <property type="term" value="F:DNA-binding transcription activator activity, RNA polymerase II-specific"/>
    <property type="evidence" value="ECO:0007669"/>
    <property type="project" value="InterPro"/>
</dbReference>
<dbReference type="InterPro" id="IPR027113">
    <property type="entry name" value="Transc_fact_NFYB/HAP3"/>
</dbReference>
<accession>A0AAD9LIG9</accession>
<dbReference type="Proteomes" id="UP001195914">
    <property type="component" value="Unassembled WGS sequence"/>
</dbReference>
<dbReference type="GO" id="GO:0046982">
    <property type="term" value="F:protein heterodimerization activity"/>
    <property type="evidence" value="ECO:0007669"/>
    <property type="project" value="InterPro"/>
</dbReference>
<feature type="domain" description="Transcription factor CBF/NF-Y/archaeal histone" evidence="6">
    <location>
        <begin position="294"/>
        <end position="358"/>
    </location>
</feature>
<gene>
    <name evidence="7" type="ORF">X943_001090</name>
</gene>
<feature type="region of interest" description="Disordered" evidence="5">
    <location>
        <begin position="230"/>
        <end position="257"/>
    </location>
</feature>
<feature type="compositionally biased region" description="Polar residues" evidence="5">
    <location>
        <begin position="8"/>
        <end position="18"/>
    </location>
</feature>
<comment type="similarity">
    <text evidence="1">Belongs to the NFYB/HAP3 subunit family.</text>
</comment>
<dbReference type="Gene3D" id="1.10.20.10">
    <property type="entry name" value="Histone, subunit A"/>
    <property type="match status" value="1"/>
</dbReference>
<evidence type="ECO:0000256" key="4">
    <source>
        <dbReference type="ARBA" id="ARBA00023163"/>
    </source>
</evidence>
<organism evidence="7 8">
    <name type="scientific">Babesia divergens</name>
    <dbReference type="NCBI Taxonomy" id="32595"/>
    <lineage>
        <taxon>Eukaryota</taxon>
        <taxon>Sar</taxon>
        <taxon>Alveolata</taxon>
        <taxon>Apicomplexa</taxon>
        <taxon>Aconoidasida</taxon>
        <taxon>Piroplasmida</taxon>
        <taxon>Babesiidae</taxon>
        <taxon>Babesia</taxon>
    </lineage>
</organism>
<dbReference type="Pfam" id="PF00808">
    <property type="entry name" value="CBFD_NFYB_HMF"/>
    <property type="match status" value="1"/>
</dbReference>
<reference evidence="7" key="1">
    <citation type="journal article" date="2014" name="Nucleic Acids Res.">
        <title>The evolutionary dynamics of variant antigen genes in Babesia reveal a history of genomic innovation underlying host-parasite interaction.</title>
        <authorList>
            <person name="Jackson A.P."/>
            <person name="Otto T.D."/>
            <person name="Darby A."/>
            <person name="Ramaprasad A."/>
            <person name="Xia D."/>
            <person name="Echaide I.E."/>
            <person name="Farber M."/>
            <person name="Gahlot S."/>
            <person name="Gamble J."/>
            <person name="Gupta D."/>
            <person name="Gupta Y."/>
            <person name="Jackson L."/>
            <person name="Malandrin L."/>
            <person name="Malas T.B."/>
            <person name="Moussa E."/>
            <person name="Nair M."/>
            <person name="Reid A.J."/>
            <person name="Sanders M."/>
            <person name="Sharma J."/>
            <person name="Tracey A."/>
            <person name="Quail M.A."/>
            <person name="Weir W."/>
            <person name="Wastling J.M."/>
            <person name="Hall N."/>
            <person name="Willadsen P."/>
            <person name="Lingelbach K."/>
            <person name="Shiels B."/>
            <person name="Tait A."/>
            <person name="Berriman M."/>
            <person name="Allred D.R."/>
            <person name="Pain A."/>
        </authorList>
    </citation>
    <scope>NUCLEOTIDE SEQUENCE</scope>
    <source>
        <strain evidence="7">1802A</strain>
    </source>
</reference>
<evidence type="ECO:0000256" key="2">
    <source>
        <dbReference type="ARBA" id="ARBA00023015"/>
    </source>
</evidence>
<keyword evidence="3" id="KW-0238">DNA-binding</keyword>
<dbReference type="GO" id="GO:0000978">
    <property type="term" value="F:RNA polymerase II cis-regulatory region sequence-specific DNA binding"/>
    <property type="evidence" value="ECO:0007669"/>
    <property type="project" value="TreeGrafter"/>
</dbReference>
<evidence type="ECO:0000256" key="3">
    <source>
        <dbReference type="ARBA" id="ARBA00023125"/>
    </source>
</evidence>
<dbReference type="PRINTS" id="PR00615">
    <property type="entry name" value="CCAATSUBUNTA"/>
</dbReference>
<dbReference type="InterPro" id="IPR009072">
    <property type="entry name" value="Histone-fold"/>
</dbReference>
<dbReference type="SUPFAM" id="SSF47113">
    <property type="entry name" value="Histone-fold"/>
    <property type="match status" value="1"/>
</dbReference>
<dbReference type="PANTHER" id="PTHR11064">
    <property type="entry name" value="CCAAT-BINDING TRANSCRIPTION FACTOR-RELATED"/>
    <property type="match status" value="1"/>
</dbReference>
<keyword evidence="4" id="KW-0804">Transcription</keyword>
<dbReference type="InterPro" id="IPR003958">
    <property type="entry name" value="CBFA_NFYB_domain"/>
</dbReference>
<sequence>MVTEDVSTRPSIRSSSQVEAIHHDSRNALSYRDVAPNGENDTNRPKGGISQFMESENKGDRVLFKNVTRDSYTPYVDVEGNRSCPISKMDNEDPDKGYCRPHSLSSDIKADTDSRYEIASHIVAGHSYEELLTSASKPIGEGHGPVSNVKPCVNASDHSARSFAYPRQNIQVTYPHGTTTSSNRRHVSSHHGSYSVDSSVYLPNVPVKYADPASAEAHKNSHLSGVRAFSSEGRTAAGPCSSGNAGTTGGGHAPPLSYESTSHIPQFGTTYDSFPQNDVSFAAFERRDVESEISLPIANIARVMKSVLPGSAKIAKQAKDIMRDCVTEFIMFVSSEASDICASERRKTLSAEDILLAMNSLGFERYNDALRSYHAKLKERGHPPVTDP</sequence>
<feature type="region of interest" description="Disordered" evidence="5">
    <location>
        <begin position="1"/>
        <end position="55"/>
    </location>
</feature>
<evidence type="ECO:0000256" key="5">
    <source>
        <dbReference type="SAM" id="MobiDB-lite"/>
    </source>
</evidence>
<evidence type="ECO:0000313" key="8">
    <source>
        <dbReference type="Proteomes" id="UP001195914"/>
    </source>
</evidence>
<comment type="caution">
    <text evidence="7">The sequence shown here is derived from an EMBL/GenBank/DDBJ whole genome shotgun (WGS) entry which is preliminary data.</text>
</comment>
<evidence type="ECO:0000313" key="7">
    <source>
        <dbReference type="EMBL" id="KAK1936847.1"/>
    </source>
</evidence>
<dbReference type="EMBL" id="JAHBMH010000034">
    <property type="protein sequence ID" value="KAK1936847.1"/>
    <property type="molecule type" value="Genomic_DNA"/>
</dbReference>
<protein>
    <submittedName>
        <fullName evidence="7">Histone-like transcription factor domain containing protein</fullName>
    </submittedName>
</protein>